<accession>A0A1G7W6L7</accession>
<dbReference type="RefSeq" id="WP_091254347.1">
    <property type="nucleotide sequence ID" value="NZ_FNDB01000001.1"/>
</dbReference>
<evidence type="ECO:0000313" key="3">
    <source>
        <dbReference type="Proteomes" id="UP000199274"/>
    </source>
</evidence>
<evidence type="ECO:0000313" key="2">
    <source>
        <dbReference type="EMBL" id="SDG67635.1"/>
    </source>
</evidence>
<dbReference type="EMBL" id="FNDB01000001">
    <property type="protein sequence ID" value="SDG67635.1"/>
    <property type="molecule type" value="Genomic_DNA"/>
</dbReference>
<keyword evidence="3" id="KW-1185">Reference proteome</keyword>
<gene>
    <name evidence="2" type="ORF">SAMN04488062_101346</name>
</gene>
<name>A0A1G7W6L7_9FLAO</name>
<feature type="signal peptide" evidence="1">
    <location>
        <begin position="1"/>
        <end position="19"/>
    </location>
</feature>
<proteinExistence type="predicted"/>
<organism evidence="2 3">
    <name type="scientific">Flavobacterium omnivorum</name>
    <dbReference type="NCBI Taxonomy" id="178355"/>
    <lineage>
        <taxon>Bacteria</taxon>
        <taxon>Pseudomonadati</taxon>
        <taxon>Bacteroidota</taxon>
        <taxon>Flavobacteriia</taxon>
        <taxon>Flavobacteriales</taxon>
        <taxon>Flavobacteriaceae</taxon>
        <taxon>Flavobacterium</taxon>
    </lineage>
</organism>
<dbReference type="AlphaFoldDB" id="A0A1G7W6L7"/>
<feature type="chain" id="PRO_5011460987" evidence="1">
    <location>
        <begin position="20"/>
        <end position="123"/>
    </location>
</feature>
<evidence type="ECO:0000256" key="1">
    <source>
        <dbReference type="SAM" id="SignalP"/>
    </source>
</evidence>
<protein>
    <submittedName>
        <fullName evidence="2">Uncharacterized protein</fullName>
    </submittedName>
</protein>
<sequence length="123" mass="14467">MTTYLKYLLSLFLAFGLMVNDGTLDAPSNSADYYQFSNVILRRELNYKDSKLYLFHQINSAEKTSFLFQLAFLQFQDSYTLQIPVLLKLQTLLYQKVKLFAMQHIFINEMITSRNSYKSLYTA</sequence>
<keyword evidence="1" id="KW-0732">Signal</keyword>
<dbReference type="OrthoDB" id="1358646at2"/>
<dbReference type="Proteomes" id="UP000199274">
    <property type="component" value="Unassembled WGS sequence"/>
</dbReference>
<reference evidence="3" key="1">
    <citation type="submission" date="2016-10" db="EMBL/GenBank/DDBJ databases">
        <authorList>
            <person name="Varghese N."/>
            <person name="Submissions S."/>
        </authorList>
    </citation>
    <scope>NUCLEOTIDE SEQUENCE [LARGE SCALE GENOMIC DNA]</scope>
    <source>
        <strain evidence="3">CGMCC 1.2747</strain>
    </source>
</reference>